<gene>
    <name evidence="1" type="ORF">JHE00_08345</name>
</gene>
<organism evidence="1 2">
    <name type="scientific">Prauserella cavernicola</name>
    <dbReference type="NCBI Taxonomy" id="2800127"/>
    <lineage>
        <taxon>Bacteria</taxon>
        <taxon>Bacillati</taxon>
        <taxon>Actinomycetota</taxon>
        <taxon>Actinomycetes</taxon>
        <taxon>Pseudonocardiales</taxon>
        <taxon>Pseudonocardiaceae</taxon>
        <taxon>Prauserella</taxon>
    </lineage>
</organism>
<dbReference type="EMBL" id="JAENJH010000002">
    <property type="protein sequence ID" value="MBK1784337.1"/>
    <property type="molecule type" value="Genomic_DNA"/>
</dbReference>
<evidence type="ECO:0000313" key="1">
    <source>
        <dbReference type="EMBL" id="MBK1784337.1"/>
    </source>
</evidence>
<reference evidence="1" key="1">
    <citation type="submission" date="2020-12" db="EMBL/GenBank/DDBJ databases">
        <title>Prauserella sp. ASG 168, a novel actinomycete isolated from cave rock.</title>
        <authorList>
            <person name="Suriyachadkun C."/>
        </authorList>
    </citation>
    <scope>NUCLEOTIDE SEQUENCE</scope>
    <source>
        <strain evidence="1">ASG 168</strain>
    </source>
</reference>
<dbReference type="Proteomes" id="UP000635245">
    <property type="component" value="Unassembled WGS sequence"/>
</dbReference>
<protein>
    <submittedName>
        <fullName evidence="1">DUF2188 domain-containing protein</fullName>
    </submittedName>
</protein>
<keyword evidence="2" id="KW-1185">Reference proteome</keyword>
<dbReference type="RefSeq" id="WP_200316653.1">
    <property type="nucleotide sequence ID" value="NZ_JAENJH010000002.1"/>
</dbReference>
<dbReference type="AlphaFoldDB" id="A0A934QQI1"/>
<comment type="caution">
    <text evidence="1">The sequence shown here is derived from an EMBL/GenBank/DDBJ whole genome shotgun (WGS) entry which is preliminary data.</text>
</comment>
<proteinExistence type="predicted"/>
<name>A0A934QQI1_9PSEU</name>
<dbReference type="Pfam" id="PF09954">
    <property type="entry name" value="DUF2188"/>
    <property type="match status" value="1"/>
</dbReference>
<dbReference type="InterPro" id="IPR018691">
    <property type="entry name" value="DUF2188"/>
</dbReference>
<sequence length="74" mass="8597">MRHKRFQVEFHFSPDSLTWQVVHDGLELSRHCRKRDAVAEAARVARTNAPSVLVIGRMDGTLERERRYGGARKH</sequence>
<accession>A0A934QQI1</accession>
<evidence type="ECO:0000313" key="2">
    <source>
        <dbReference type="Proteomes" id="UP000635245"/>
    </source>
</evidence>